<evidence type="ECO:0000256" key="1">
    <source>
        <dbReference type="SAM" id="Coils"/>
    </source>
</evidence>
<accession>A0A0K8R803</accession>
<sequence>MKANGSSRGSLRPHYGGRAPPFLLAALLIGLALIGFCYYNLSSQYSALESQYRELQHRLDALLEKKDEIKNRHDQLKTKYEENLKNLEESEKQLAQRDREKSAVEKALRTKDDELMGKIREADTAAKALTGCLLSMNETTSNLSKTEALLKKLTEEMKSLKEAKENAAAQLPNAIQPSSSPASGAAKQDNAPKKEDGVNAGSAQDTTALDPDTHPKPNF</sequence>
<proteinExistence type="evidence at transcript level"/>
<keyword evidence="1" id="KW-0175">Coiled coil</keyword>
<evidence type="ECO:0000256" key="2">
    <source>
        <dbReference type="SAM" id="MobiDB-lite"/>
    </source>
</evidence>
<reference evidence="4" key="1">
    <citation type="submission" date="2012-12" db="EMBL/GenBank/DDBJ databases">
        <title>Identification and characterization of a phenylalanine ammonia-lyase gene family in Isatis indigotica Fort.</title>
        <authorList>
            <person name="Liu Q."/>
            <person name="Chen J."/>
            <person name="Zhou X."/>
            <person name="Di P."/>
            <person name="Xiao Y."/>
            <person name="Xuan H."/>
            <person name="Zhang L."/>
            <person name="Chen W."/>
        </authorList>
    </citation>
    <scope>NUCLEOTIDE SEQUENCE</scope>
    <source>
        <tissue evidence="4">Salivary gland</tissue>
    </source>
</reference>
<feature type="transmembrane region" description="Helical" evidence="3">
    <location>
        <begin position="21"/>
        <end position="41"/>
    </location>
</feature>
<dbReference type="AlphaFoldDB" id="A0A0K8R803"/>
<dbReference type="EMBL" id="GADI01006533">
    <property type="protein sequence ID" value="JAA67275.1"/>
    <property type="molecule type" value="mRNA"/>
</dbReference>
<organism evidence="4">
    <name type="scientific">Ixodes ricinus</name>
    <name type="common">Common tick</name>
    <name type="synonym">Acarus ricinus</name>
    <dbReference type="NCBI Taxonomy" id="34613"/>
    <lineage>
        <taxon>Eukaryota</taxon>
        <taxon>Metazoa</taxon>
        <taxon>Ecdysozoa</taxon>
        <taxon>Arthropoda</taxon>
        <taxon>Chelicerata</taxon>
        <taxon>Arachnida</taxon>
        <taxon>Acari</taxon>
        <taxon>Parasitiformes</taxon>
        <taxon>Ixodida</taxon>
        <taxon>Ixodoidea</taxon>
        <taxon>Ixodidae</taxon>
        <taxon>Ixodinae</taxon>
        <taxon>Ixodes</taxon>
    </lineage>
</organism>
<evidence type="ECO:0000256" key="3">
    <source>
        <dbReference type="SAM" id="Phobius"/>
    </source>
</evidence>
<keyword evidence="3" id="KW-0812">Transmembrane</keyword>
<keyword evidence="3" id="KW-0472">Membrane</keyword>
<name>A0A0K8R803_IXORI</name>
<keyword evidence="3" id="KW-1133">Transmembrane helix</keyword>
<protein>
    <submittedName>
        <fullName evidence="4">Putative myosin class ii heavy chain</fullName>
    </submittedName>
</protein>
<feature type="compositionally biased region" description="Polar residues" evidence="2">
    <location>
        <begin position="173"/>
        <end position="182"/>
    </location>
</feature>
<feature type="region of interest" description="Disordered" evidence="2">
    <location>
        <begin position="162"/>
        <end position="219"/>
    </location>
</feature>
<evidence type="ECO:0000313" key="4">
    <source>
        <dbReference type="EMBL" id="JAA67275.1"/>
    </source>
</evidence>
<feature type="coiled-coil region" evidence="1">
    <location>
        <begin position="38"/>
        <end position="107"/>
    </location>
</feature>